<dbReference type="InterPro" id="IPR042097">
    <property type="entry name" value="Aminopeptidase_N-like_N_sf"/>
</dbReference>
<dbReference type="AlphaFoldDB" id="A0A9P5VQ94"/>
<dbReference type="GO" id="GO:0006367">
    <property type="term" value="P:transcription initiation at RNA polymerase II promoter"/>
    <property type="evidence" value="ECO:0007669"/>
    <property type="project" value="TreeGrafter"/>
</dbReference>
<dbReference type="PANTHER" id="PTHR15137:SF9">
    <property type="entry name" value="TRANSCRIPTION INITIATION FACTOR TFIID SUBUNIT 2"/>
    <property type="match status" value="1"/>
</dbReference>
<proteinExistence type="predicted"/>
<sequence length="127" mass="14139">MKAVIDVDFGNRVLQGSTELTVTPQIKDLTTLRINCRQLEILSVSIDAVICKFDYRDSIKDPLGQLSAGSVSSHQELKQKWAHATANDDEGELWITIPEGMIQQASVRQHVDEVAARIIIPKETLVQ</sequence>
<dbReference type="PANTHER" id="PTHR15137">
    <property type="entry name" value="TRANSCRIPTION INITIATION FACTOR TFIID"/>
    <property type="match status" value="1"/>
</dbReference>
<organism evidence="1 2">
    <name type="scientific">Podila minutissima</name>
    <dbReference type="NCBI Taxonomy" id="64525"/>
    <lineage>
        <taxon>Eukaryota</taxon>
        <taxon>Fungi</taxon>
        <taxon>Fungi incertae sedis</taxon>
        <taxon>Mucoromycota</taxon>
        <taxon>Mortierellomycotina</taxon>
        <taxon>Mortierellomycetes</taxon>
        <taxon>Mortierellales</taxon>
        <taxon>Mortierellaceae</taxon>
        <taxon>Podila</taxon>
    </lineage>
</organism>
<reference evidence="1" key="1">
    <citation type="journal article" date="2020" name="Fungal Divers.">
        <title>Resolving the Mortierellaceae phylogeny through synthesis of multi-gene phylogenetics and phylogenomics.</title>
        <authorList>
            <person name="Vandepol N."/>
            <person name="Liber J."/>
            <person name="Desiro A."/>
            <person name="Na H."/>
            <person name="Kennedy M."/>
            <person name="Barry K."/>
            <person name="Grigoriev I.V."/>
            <person name="Miller A.N."/>
            <person name="O'Donnell K."/>
            <person name="Stajich J.E."/>
            <person name="Bonito G."/>
        </authorList>
    </citation>
    <scope>NUCLEOTIDE SEQUENCE</scope>
    <source>
        <strain evidence="1">NVP1</strain>
    </source>
</reference>
<dbReference type="GO" id="GO:0000976">
    <property type="term" value="F:transcription cis-regulatory region binding"/>
    <property type="evidence" value="ECO:0007669"/>
    <property type="project" value="TreeGrafter"/>
</dbReference>
<evidence type="ECO:0000313" key="2">
    <source>
        <dbReference type="Proteomes" id="UP000696485"/>
    </source>
</evidence>
<name>A0A9P5VQ94_9FUNG</name>
<protein>
    <submittedName>
        <fullName evidence="1">Uncharacterized protein</fullName>
    </submittedName>
</protein>
<keyword evidence="2" id="KW-1185">Reference proteome</keyword>
<comment type="caution">
    <text evidence="1">The sequence shown here is derived from an EMBL/GenBank/DDBJ whole genome shotgun (WGS) entry which is preliminary data.</text>
</comment>
<dbReference type="GO" id="GO:0003682">
    <property type="term" value="F:chromatin binding"/>
    <property type="evidence" value="ECO:0007669"/>
    <property type="project" value="TreeGrafter"/>
</dbReference>
<evidence type="ECO:0000313" key="1">
    <source>
        <dbReference type="EMBL" id="KAF9337028.1"/>
    </source>
</evidence>
<dbReference type="InterPro" id="IPR037813">
    <property type="entry name" value="TAF2"/>
</dbReference>
<dbReference type="EMBL" id="JAAAUY010000039">
    <property type="protein sequence ID" value="KAF9337028.1"/>
    <property type="molecule type" value="Genomic_DNA"/>
</dbReference>
<dbReference type="GO" id="GO:0016251">
    <property type="term" value="F:RNA polymerase II general transcription initiation factor activity"/>
    <property type="evidence" value="ECO:0007669"/>
    <property type="project" value="TreeGrafter"/>
</dbReference>
<dbReference type="Proteomes" id="UP000696485">
    <property type="component" value="Unassembled WGS sequence"/>
</dbReference>
<accession>A0A9P5VQ94</accession>
<dbReference type="SUPFAM" id="SSF63737">
    <property type="entry name" value="Leukotriene A4 hydrolase N-terminal domain"/>
    <property type="match status" value="1"/>
</dbReference>
<dbReference type="GO" id="GO:0005669">
    <property type="term" value="C:transcription factor TFIID complex"/>
    <property type="evidence" value="ECO:0007669"/>
    <property type="project" value="InterPro"/>
</dbReference>
<gene>
    <name evidence="1" type="ORF">BG006_006502</name>
</gene>
<dbReference type="Gene3D" id="2.60.40.1730">
    <property type="entry name" value="tricorn interacting facor f3 domain"/>
    <property type="match status" value="1"/>
</dbReference>